<dbReference type="InterPro" id="IPR000304">
    <property type="entry name" value="Pyrroline-COOH_reductase"/>
</dbReference>
<evidence type="ECO:0000313" key="14">
    <source>
        <dbReference type="EMBL" id="MCO6047513.1"/>
    </source>
</evidence>
<keyword evidence="15" id="KW-1185">Reference proteome</keyword>
<dbReference type="NCBIfam" id="TIGR00112">
    <property type="entry name" value="proC"/>
    <property type="match status" value="1"/>
</dbReference>
<dbReference type="InterPro" id="IPR008927">
    <property type="entry name" value="6-PGluconate_DH-like_C_sf"/>
</dbReference>
<dbReference type="InterPro" id="IPR029036">
    <property type="entry name" value="P5CR_dimer"/>
</dbReference>
<evidence type="ECO:0000256" key="11">
    <source>
        <dbReference type="RuleBase" id="RU003903"/>
    </source>
</evidence>
<dbReference type="PANTHER" id="PTHR11645:SF0">
    <property type="entry name" value="PYRROLINE-5-CARBOXYLATE REDUCTASE 3"/>
    <property type="match status" value="1"/>
</dbReference>
<evidence type="ECO:0000256" key="1">
    <source>
        <dbReference type="ARBA" id="ARBA00004496"/>
    </source>
</evidence>
<dbReference type="GO" id="GO:0004735">
    <property type="term" value="F:pyrroline-5-carboxylate reductase activity"/>
    <property type="evidence" value="ECO:0007669"/>
    <property type="project" value="UniProtKB-UniRule"/>
</dbReference>
<feature type="binding site" evidence="10">
    <location>
        <begin position="9"/>
        <end position="14"/>
    </location>
    <ligand>
        <name>NADP(+)</name>
        <dbReference type="ChEBI" id="CHEBI:58349"/>
    </ligand>
</feature>
<evidence type="ECO:0000256" key="4">
    <source>
        <dbReference type="ARBA" id="ARBA00022605"/>
    </source>
</evidence>
<dbReference type="InterPro" id="IPR028939">
    <property type="entry name" value="P5C_Rdtase_cat_N"/>
</dbReference>
<evidence type="ECO:0000256" key="3">
    <source>
        <dbReference type="ARBA" id="ARBA00022490"/>
    </source>
</evidence>
<proteinExistence type="inferred from homology"/>
<organism evidence="14 15">
    <name type="scientific">Aeoliella straminimaris</name>
    <dbReference type="NCBI Taxonomy" id="2954799"/>
    <lineage>
        <taxon>Bacteria</taxon>
        <taxon>Pseudomonadati</taxon>
        <taxon>Planctomycetota</taxon>
        <taxon>Planctomycetia</taxon>
        <taxon>Pirellulales</taxon>
        <taxon>Lacipirellulaceae</taxon>
        <taxon>Aeoliella</taxon>
    </lineage>
</organism>
<comment type="catalytic activity">
    <reaction evidence="8 11">
        <text>L-proline + NADP(+) = (S)-1-pyrroline-5-carboxylate + NADPH + 2 H(+)</text>
        <dbReference type="Rhea" id="RHEA:14109"/>
        <dbReference type="ChEBI" id="CHEBI:15378"/>
        <dbReference type="ChEBI" id="CHEBI:17388"/>
        <dbReference type="ChEBI" id="CHEBI:57783"/>
        <dbReference type="ChEBI" id="CHEBI:58349"/>
        <dbReference type="ChEBI" id="CHEBI:60039"/>
        <dbReference type="EC" id="1.5.1.2"/>
    </reaction>
</comment>
<name>A0A9X2FFW4_9BACT</name>
<sequence length="271" mass="27234">MAKYKYGFIGAGRMATALATGLVEAQLATADEIIASDPSEAGRAAFAQQVAGCTVDADNAKVSTGSEIVVLSVKPQMMAKVLANLPKSAECTPLFVSIAAGVPLVKLETGLGSSARVVRVMPNTPCLVGRGASGYAGGNHATADDLKCVSELLEAVGIAIELPEYLLDAVTGLSGSGPAFVYTMIEAMSDGGVLAGLPRQVAHQLAVQTVLGSAQMVASTGEHPAALRDAVTSPGGTTIAGLEALEQGGLRAAVVAAVKAAANRSCELGKQ</sequence>
<dbReference type="EC" id="1.5.1.2" evidence="8 9"/>
<evidence type="ECO:0000259" key="12">
    <source>
        <dbReference type="Pfam" id="PF03807"/>
    </source>
</evidence>
<comment type="pathway">
    <text evidence="8 11">Amino-acid biosynthesis; L-proline biosynthesis; L-proline from L-glutamate 5-semialdehyde: step 1/1.</text>
</comment>
<keyword evidence="4 8" id="KW-0028">Amino-acid biosynthesis</keyword>
<evidence type="ECO:0000256" key="5">
    <source>
        <dbReference type="ARBA" id="ARBA00022650"/>
    </source>
</evidence>
<accession>A0A9X2FFW4</accession>
<evidence type="ECO:0000256" key="7">
    <source>
        <dbReference type="ARBA" id="ARBA00023002"/>
    </source>
</evidence>
<dbReference type="PIRSF" id="PIRSF000193">
    <property type="entry name" value="Pyrrol-5-carb_rd"/>
    <property type="match status" value="1"/>
</dbReference>
<comment type="catalytic activity">
    <reaction evidence="8">
        <text>L-proline + NAD(+) = (S)-1-pyrroline-5-carboxylate + NADH + 2 H(+)</text>
        <dbReference type="Rhea" id="RHEA:14105"/>
        <dbReference type="ChEBI" id="CHEBI:15378"/>
        <dbReference type="ChEBI" id="CHEBI:17388"/>
        <dbReference type="ChEBI" id="CHEBI:57540"/>
        <dbReference type="ChEBI" id="CHEBI:57945"/>
        <dbReference type="ChEBI" id="CHEBI:60039"/>
        <dbReference type="EC" id="1.5.1.2"/>
    </reaction>
</comment>
<comment type="function">
    <text evidence="8">Catalyzes the reduction of 1-pyrroline-5-carboxylate (PCA) to L-proline.</text>
</comment>
<evidence type="ECO:0000256" key="9">
    <source>
        <dbReference type="NCBIfam" id="TIGR00112"/>
    </source>
</evidence>
<keyword evidence="6 8" id="KW-0521">NADP</keyword>
<dbReference type="RefSeq" id="WP_252855623.1">
    <property type="nucleotide sequence ID" value="NZ_JAMXLR010000092.1"/>
</dbReference>
<evidence type="ECO:0000256" key="8">
    <source>
        <dbReference type="HAMAP-Rule" id="MF_01925"/>
    </source>
</evidence>
<dbReference type="FunFam" id="3.40.50.720:FF:000190">
    <property type="entry name" value="Pyrroline-5-carboxylate reductase"/>
    <property type="match status" value="1"/>
</dbReference>
<comment type="subcellular location">
    <subcellularLocation>
        <location evidence="1 8">Cytoplasm</location>
    </subcellularLocation>
</comment>
<dbReference type="SUPFAM" id="SSF51735">
    <property type="entry name" value="NAD(P)-binding Rossmann-fold domains"/>
    <property type="match status" value="1"/>
</dbReference>
<dbReference type="Gene3D" id="1.10.3730.10">
    <property type="entry name" value="ProC C-terminal domain-like"/>
    <property type="match status" value="1"/>
</dbReference>
<comment type="caution">
    <text evidence="14">The sequence shown here is derived from an EMBL/GenBank/DDBJ whole genome shotgun (WGS) entry which is preliminary data.</text>
</comment>
<protein>
    <recommendedName>
        <fullName evidence="8 9">Pyrroline-5-carboxylate reductase</fullName>
        <shortName evidence="8">P5C reductase</shortName>
        <shortName evidence="8">P5CR</shortName>
        <ecNumber evidence="8 9">1.5.1.2</ecNumber>
    </recommendedName>
    <alternativeName>
        <fullName evidence="8">PCA reductase</fullName>
    </alternativeName>
</protein>
<dbReference type="Gene3D" id="3.40.50.720">
    <property type="entry name" value="NAD(P)-binding Rossmann-like Domain"/>
    <property type="match status" value="1"/>
</dbReference>
<dbReference type="PANTHER" id="PTHR11645">
    <property type="entry name" value="PYRROLINE-5-CARBOXYLATE REDUCTASE"/>
    <property type="match status" value="1"/>
</dbReference>
<feature type="domain" description="Pyrroline-5-carboxylate reductase catalytic N-terminal" evidence="12">
    <location>
        <begin position="5"/>
        <end position="101"/>
    </location>
</feature>
<feature type="domain" description="Pyrroline-5-carboxylate reductase dimerisation" evidence="13">
    <location>
        <begin position="164"/>
        <end position="268"/>
    </location>
</feature>
<dbReference type="HAMAP" id="MF_01925">
    <property type="entry name" value="P5C_reductase"/>
    <property type="match status" value="1"/>
</dbReference>
<keyword evidence="3 8" id="KW-0963">Cytoplasm</keyword>
<evidence type="ECO:0000256" key="6">
    <source>
        <dbReference type="ARBA" id="ARBA00022857"/>
    </source>
</evidence>
<comment type="similarity">
    <text evidence="2 8 11">Belongs to the pyrroline-5-carboxylate reductase family.</text>
</comment>
<keyword evidence="5 8" id="KW-0641">Proline biosynthesis</keyword>
<dbReference type="FunFam" id="1.10.3730.10:FF:000001">
    <property type="entry name" value="Pyrroline-5-carboxylate reductase"/>
    <property type="match status" value="1"/>
</dbReference>
<dbReference type="Pfam" id="PF14748">
    <property type="entry name" value="P5CR_dimer"/>
    <property type="match status" value="1"/>
</dbReference>
<evidence type="ECO:0000259" key="13">
    <source>
        <dbReference type="Pfam" id="PF14748"/>
    </source>
</evidence>
<evidence type="ECO:0000256" key="2">
    <source>
        <dbReference type="ARBA" id="ARBA00005525"/>
    </source>
</evidence>
<dbReference type="SUPFAM" id="SSF48179">
    <property type="entry name" value="6-phosphogluconate dehydrogenase C-terminal domain-like"/>
    <property type="match status" value="1"/>
</dbReference>
<dbReference type="EMBL" id="JAMXLR010000092">
    <property type="protein sequence ID" value="MCO6047513.1"/>
    <property type="molecule type" value="Genomic_DNA"/>
</dbReference>
<dbReference type="GO" id="GO:0055129">
    <property type="term" value="P:L-proline biosynthetic process"/>
    <property type="evidence" value="ECO:0007669"/>
    <property type="project" value="UniProtKB-UniRule"/>
</dbReference>
<dbReference type="PROSITE" id="PS00521">
    <property type="entry name" value="P5CR"/>
    <property type="match status" value="1"/>
</dbReference>
<reference evidence="14" key="1">
    <citation type="submission" date="2022-06" db="EMBL/GenBank/DDBJ databases">
        <title>Aeoliella straminimaris, a novel planctomycete from sediments.</title>
        <authorList>
            <person name="Vitorino I.R."/>
            <person name="Lage O.M."/>
        </authorList>
    </citation>
    <scope>NUCLEOTIDE SEQUENCE</scope>
    <source>
        <strain evidence="14">ICT_H6.2</strain>
    </source>
</reference>
<dbReference type="Proteomes" id="UP001155241">
    <property type="component" value="Unassembled WGS sequence"/>
</dbReference>
<gene>
    <name evidence="8 14" type="primary">proC</name>
    <name evidence="14" type="ORF">NG895_26720</name>
</gene>
<dbReference type="AlphaFoldDB" id="A0A9X2FFW4"/>
<dbReference type="InterPro" id="IPR036291">
    <property type="entry name" value="NAD(P)-bd_dom_sf"/>
</dbReference>
<keyword evidence="7 8" id="KW-0560">Oxidoreductase</keyword>
<dbReference type="Pfam" id="PF03807">
    <property type="entry name" value="F420_oxidored"/>
    <property type="match status" value="1"/>
</dbReference>
<dbReference type="InterPro" id="IPR053790">
    <property type="entry name" value="P5CR-like_CS"/>
</dbReference>
<dbReference type="GO" id="GO:0005737">
    <property type="term" value="C:cytoplasm"/>
    <property type="evidence" value="ECO:0007669"/>
    <property type="project" value="UniProtKB-SubCell"/>
</dbReference>
<feature type="binding site" evidence="10">
    <location>
        <position position="59"/>
    </location>
    <ligand>
        <name>NADPH</name>
        <dbReference type="ChEBI" id="CHEBI:57783"/>
    </ligand>
</feature>
<evidence type="ECO:0000256" key="10">
    <source>
        <dbReference type="PIRSR" id="PIRSR000193-1"/>
    </source>
</evidence>
<evidence type="ECO:0000313" key="15">
    <source>
        <dbReference type="Proteomes" id="UP001155241"/>
    </source>
</evidence>